<sequence length="200" mass="22773">MVKKSSSSGGALPFFVGFVAMLFIGWWAFPRLLFSEMQQPIRFSHVVHVEEQEMACDDCHYINEDGSFSGIPNTESCAECHSEAMGEDPDEIKFVEEYVNNEKEVPWLVYQYQPDNVFFSHAAHQDQDCTTCHPDVAKTDTPPTYYQNKMTDYSNGGYKIVFGRGVGVDPAYSRGTMKMWECERCHAENGQSNACYVCHR</sequence>
<dbReference type="AlphaFoldDB" id="A0A1T4VFA8"/>
<dbReference type="Gene3D" id="3.90.10.10">
    <property type="entry name" value="Cytochrome C3"/>
    <property type="match status" value="2"/>
</dbReference>
<evidence type="ECO:0000313" key="2">
    <source>
        <dbReference type="EMBL" id="SKA63650.1"/>
    </source>
</evidence>
<dbReference type="Proteomes" id="UP000189733">
    <property type="component" value="Unassembled WGS sequence"/>
</dbReference>
<keyword evidence="1" id="KW-0472">Membrane</keyword>
<dbReference type="CDD" id="cd08168">
    <property type="entry name" value="Cytochrom_C3"/>
    <property type="match status" value="1"/>
</dbReference>
<organism evidence="2 3">
    <name type="scientific">Desulfobaculum bizertense DSM 18034</name>
    <dbReference type="NCBI Taxonomy" id="1121442"/>
    <lineage>
        <taxon>Bacteria</taxon>
        <taxon>Pseudomonadati</taxon>
        <taxon>Thermodesulfobacteriota</taxon>
        <taxon>Desulfovibrionia</taxon>
        <taxon>Desulfovibrionales</taxon>
        <taxon>Desulfovibrionaceae</taxon>
        <taxon>Desulfobaculum</taxon>
    </lineage>
</organism>
<dbReference type="RefSeq" id="WP_078683513.1">
    <property type="nucleotide sequence ID" value="NZ_FUYA01000001.1"/>
</dbReference>
<keyword evidence="1" id="KW-0812">Transmembrane</keyword>
<dbReference type="EMBL" id="FUYA01000001">
    <property type="protein sequence ID" value="SKA63650.1"/>
    <property type="molecule type" value="Genomic_DNA"/>
</dbReference>
<reference evidence="2 3" key="1">
    <citation type="submission" date="2017-02" db="EMBL/GenBank/DDBJ databases">
        <authorList>
            <person name="Peterson S.W."/>
        </authorList>
    </citation>
    <scope>NUCLEOTIDE SEQUENCE [LARGE SCALE GENOMIC DNA]</scope>
    <source>
        <strain evidence="2 3">DSM 18034</strain>
    </source>
</reference>
<feature type="transmembrane region" description="Helical" evidence="1">
    <location>
        <begin position="12"/>
        <end position="34"/>
    </location>
</feature>
<protein>
    <submittedName>
        <fullName evidence="2">Class III cytochrome C family protein</fullName>
    </submittedName>
</protein>
<dbReference type="SUPFAM" id="SSF48695">
    <property type="entry name" value="Multiheme cytochromes"/>
    <property type="match status" value="1"/>
</dbReference>
<keyword evidence="3" id="KW-1185">Reference proteome</keyword>
<dbReference type="NCBIfam" id="NF041781">
    <property type="entry name" value="mnquin_red_QrcA"/>
    <property type="match status" value="1"/>
</dbReference>
<name>A0A1T4VFA8_9BACT</name>
<proteinExistence type="predicted"/>
<dbReference type="InterPro" id="IPR053547">
    <property type="entry name" value="Multiheme_cyt_c_menaq_reduct"/>
</dbReference>
<evidence type="ECO:0000313" key="3">
    <source>
        <dbReference type="Proteomes" id="UP000189733"/>
    </source>
</evidence>
<dbReference type="InterPro" id="IPR036280">
    <property type="entry name" value="Multihaem_cyt_sf"/>
</dbReference>
<dbReference type="PANTHER" id="PTHR39425:SF1">
    <property type="entry name" value="CYTOCHROME C7-LIKE DOMAIN-CONTAINING PROTEIN"/>
    <property type="match status" value="1"/>
</dbReference>
<dbReference type="PANTHER" id="PTHR39425">
    <property type="entry name" value="LIPOPROTEIN CYTOCHROME C"/>
    <property type="match status" value="1"/>
</dbReference>
<dbReference type="STRING" id="1121442.SAMN02745702_00186"/>
<accession>A0A1T4VFA8</accession>
<gene>
    <name evidence="2" type="ORF">SAMN02745702_00186</name>
</gene>
<evidence type="ECO:0000256" key="1">
    <source>
        <dbReference type="SAM" id="Phobius"/>
    </source>
</evidence>
<keyword evidence="1" id="KW-1133">Transmembrane helix</keyword>
<dbReference type="OrthoDB" id="9814800at2"/>